<evidence type="ECO:0000313" key="3">
    <source>
        <dbReference type="Proteomes" id="UP000789901"/>
    </source>
</evidence>
<dbReference type="SUPFAM" id="SSF51735">
    <property type="entry name" value="NAD(P)-binding Rossmann-fold domains"/>
    <property type="match status" value="1"/>
</dbReference>
<dbReference type="Pfam" id="PF08240">
    <property type="entry name" value="ADH_N"/>
    <property type="match status" value="1"/>
</dbReference>
<feature type="domain" description="Enoyl reductase (ER)" evidence="1">
    <location>
        <begin position="11"/>
        <end position="360"/>
    </location>
</feature>
<dbReference type="InterPro" id="IPR020843">
    <property type="entry name" value="ER"/>
</dbReference>
<evidence type="ECO:0000259" key="1">
    <source>
        <dbReference type="SMART" id="SM00829"/>
    </source>
</evidence>
<dbReference type="Gene3D" id="3.40.50.720">
    <property type="entry name" value="NAD(P)-binding Rossmann-like Domain"/>
    <property type="match status" value="1"/>
</dbReference>
<dbReference type="Proteomes" id="UP000789901">
    <property type="component" value="Unassembled WGS sequence"/>
</dbReference>
<dbReference type="InterPro" id="IPR013149">
    <property type="entry name" value="ADH-like_C"/>
</dbReference>
<gene>
    <name evidence="2" type="ORF">GMARGA_LOCUS4060</name>
</gene>
<accession>A0ABM8W6T0</accession>
<dbReference type="PROSITE" id="PS01162">
    <property type="entry name" value="QOR_ZETA_CRYSTAL"/>
    <property type="match status" value="1"/>
</dbReference>
<dbReference type="SMART" id="SM00829">
    <property type="entry name" value="PKS_ER"/>
    <property type="match status" value="1"/>
</dbReference>
<dbReference type="Pfam" id="PF00107">
    <property type="entry name" value="ADH_zinc_N"/>
    <property type="match status" value="1"/>
</dbReference>
<name>A0ABM8W6T0_GIGMA</name>
<dbReference type="InterPro" id="IPR002364">
    <property type="entry name" value="Quin_OxRdtase/zeta-crystal_CS"/>
</dbReference>
<protein>
    <submittedName>
        <fullName evidence="2">2337_t:CDS:1</fullName>
    </submittedName>
</protein>
<proteinExistence type="predicted"/>
<keyword evidence="3" id="KW-1185">Reference proteome</keyword>
<reference evidence="2 3" key="1">
    <citation type="submission" date="2021-06" db="EMBL/GenBank/DDBJ databases">
        <authorList>
            <person name="Kallberg Y."/>
            <person name="Tangrot J."/>
            <person name="Rosling A."/>
        </authorList>
    </citation>
    <scope>NUCLEOTIDE SEQUENCE [LARGE SCALE GENOMIC DNA]</scope>
    <source>
        <strain evidence="2 3">120-4 pot B 10/14</strain>
    </source>
</reference>
<dbReference type="InterPro" id="IPR051397">
    <property type="entry name" value="Zn-ADH-like_protein"/>
</dbReference>
<dbReference type="InterPro" id="IPR036291">
    <property type="entry name" value="NAD(P)-bd_dom_sf"/>
</dbReference>
<comment type="caution">
    <text evidence="2">The sequence shown here is derived from an EMBL/GenBank/DDBJ whole genome shotgun (WGS) entry which is preliminary data.</text>
</comment>
<evidence type="ECO:0000313" key="2">
    <source>
        <dbReference type="EMBL" id="CAG8540591.1"/>
    </source>
</evidence>
<organism evidence="2 3">
    <name type="scientific">Gigaspora margarita</name>
    <dbReference type="NCBI Taxonomy" id="4874"/>
    <lineage>
        <taxon>Eukaryota</taxon>
        <taxon>Fungi</taxon>
        <taxon>Fungi incertae sedis</taxon>
        <taxon>Mucoromycota</taxon>
        <taxon>Glomeromycotina</taxon>
        <taxon>Glomeromycetes</taxon>
        <taxon>Diversisporales</taxon>
        <taxon>Gigasporaceae</taxon>
        <taxon>Gigaspora</taxon>
    </lineage>
</organism>
<dbReference type="PANTHER" id="PTHR43677:SF4">
    <property type="entry name" value="QUINONE OXIDOREDUCTASE-LIKE PROTEIN 2"/>
    <property type="match status" value="1"/>
</dbReference>
<dbReference type="Gene3D" id="3.90.180.10">
    <property type="entry name" value="Medium-chain alcohol dehydrogenases, catalytic domain"/>
    <property type="match status" value="2"/>
</dbReference>
<dbReference type="InterPro" id="IPR013154">
    <property type="entry name" value="ADH-like_N"/>
</dbReference>
<dbReference type="SUPFAM" id="SSF50129">
    <property type="entry name" value="GroES-like"/>
    <property type="match status" value="1"/>
</dbReference>
<dbReference type="CDD" id="cd08241">
    <property type="entry name" value="QOR1"/>
    <property type="match status" value="1"/>
</dbReference>
<dbReference type="EMBL" id="CAJVQB010001556">
    <property type="protein sequence ID" value="CAG8540591.1"/>
    <property type="molecule type" value="Genomic_DNA"/>
</dbReference>
<sequence length="370" mass="40700">MKAIVISKLLKTIDELEVDLNAPEPELKENQILVEIKASALNYFDILQNFHFKELIFLHYDPIFDLVSSNGSEAHKKTEPYQSQGRYQIKPPLPFILGSEFAGVVLAVHPTVNNKVKPGDKVFGCGQGCFAERIAVDIKNILPLPDGMSFEEASGLFVTCPTSYTALVVRAKLQKDEWCLVHAAAGGVGIAAVQIAKALGAKVIATCGSKDKLDIAKKFGADYGVNYNDKDWQKQVLQITGKHGVDVVYDPVGLVQASHKFIAWSGRILVVGFAGVGETLEKAPTNLILLKNSSVIGVHYGTYTKYDPERVIEVWNDLFKLFAEKKLKPVIYKNVYHGLHNVKHGLKAIANRETYGKVVVVPNGGRESKI</sequence>
<dbReference type="InterPro" id="IPR011032">
    <property type="entry name" value="GroES-like_sf"/>
</dbReference>
<dbReference type="PANTHER" id="PTHR43677">
    <property type="entry name" value="SHORT-CHAIN DEHYDROGENASE/REDUCTASE"/>
    <property type="match status" value="1"/>
</dbReference>